<protein>
    <submittedName>
        <fullName evidence="2">Uncharacterized protein</fullName>
    </submittedName>
</protein>
<feature type="coiled-coil region" evidence="1">
    <location>
        <begin position="57"/>
        <end position="126"/>
    </location>
</feature>
<dbReference type="Proteomes" id="UP000198781">
    <property type="component" value="Unassembled WGS sequence"/>
</dbReference>
<evidence type="ECO:0000313" key="3">
    <source>
        <dbReference type="Proteomes" id="UP000198781"/>
    </source>
</evidence>
<organism evidence="2 3">
    <name type="scientific">Paracidovorax valerianellae</name>
    <dbReference type="NCBI Taxonomy" id="187868"/>
    <lineage>
        <taxon>Bacteria</taxon>
        <taxon>Pseudomonadati</taxon>
        <taxon>Pseudomonadota</taxon>
        <taxon>Betaproteobacteria</taxon>
        <taxon>Burkholderiales</taxon>
        <taxon>Comamonadaceae</taxon>
        <taxon>Paracidovorax</taxon>
    </lineage>
</organism>
<keyword evidence="3" id="KW-1185">Reference proteome</keyword>
<dbReference type="RefSeq" id="WP_092745278.1">
    <property type="nucleotide sequence ID" value="NZ_FMZC01000014.1"/>
</dbReference>
<evidence type="ECO:0000256" key="1">
    <source>
        <dbReference type="SAM" id="Coils"/>
    </source>
</evidence>
<dbReference type="Pfam" id="PF20567">
    <property type="entry name" value="DUF6776"/>
    <property type="match status" value="1"/>
</dbReference>
<reference evidence="2 3" key="1">
    <citation type="submission" date="2016-10" db="EMBL/GenBank/DDBJ databases">
        <authorList>
            <person name="de Groot N.N."/>
        </authorList>
    </citation>
    <scope>NUCLEOTIDE SEQUENCE [LARGE SCALE GENOMIC DNA]</scope>
    <source>
        <strain evidence="2 3">DSM 16619</strain>
    </source>
</reference>
<accession>A0A1G7BF03</accession>
<dbReference type="EMBL" id="FMZC01000014">
    <property type="protein sequence ID" value="SDE24966.1"/>
    <property type="molecule type" value="Genomic_DNA"/>
</dbReference>
<dbReference type="AlphaFoldDB" id="A0A1G7BF03"/>
<evidence type="ECO:0000313" key="2">
    <source>
        <dbReference type="EMBL" id="SDE24966.1"/>
    </source>
</evidence>
<gene>
    <name evidence="2" type="ORF">SAMN05192589_11433</name>
</gene>
<keyword evidence="1" id="KW-0175">Coiled coil</keyword>
<dbReference type="STRING" id="187868.SAMN05192589_11433"/>
<name>A0A1G7BF03_9BURK</name>
<sequence>MRLKLLRRRLTISAPRVSVRSAMPWPFRWVLLAIFFGLCAALALWAFEFGKSIAGLDSRSRAELVRLREEVAQLREEQRLQKDTSSSAGTLLTAERTAMDRLMAQMRQLEADNRALKDDLGFFEKLIPAGKTEGVSIRGLQAEVAGGHQLRWQVLVIQSVRNAPEFRGRLELLLAGTRDGRPWTQAVPAEGQPLQFQQYRRVEGLWGLPGNAVVKTVTARVLEGSAVRATQTLSIEE</sequence>
<dbReference type="OrthoDB" id="8585321at2"/>
<dbReference type="InterPro" id="IPR046703">
    <property type="entry name" value="DUF6776"/>
</dbReference>
<proteinExistence type="predicted"/>